<sequence length="566" mass="64644">MADISNFVSSTKFHQNIPKIWNAKEICNHIASSNLSYDSKRIKWIGTFDIWQKFVECDLKLDGKWSSPGGCSKKFTCYNLDISITWYPKKLNTLVFHGEESSGLVDALINVCAEAISKDDGLSNNVCVSAKHSSIATINSAVDEPEQMSNHCIKDFELTDNHQKVSIEHDFKLGCQCRILAADLEGVKLDTAIMCRDIETKFLAAYNSRDSDSEQISELKHELLKEKEKCSQLEADISILVRGRNREINELKNTITCLENKLKSSDAINESLRQSLMQINSEKFNGVLSAEQRLSNQPEQINTIGRCFERTVYHYHSKRSFEAELSSSQFAYRIGGCSTDALMKLQYMYLKELEEPSCDAVRLIAMDFSKAFDNVKHVKLSEKLKSSSMNPYLVNWYLNLLKDRRQRIVFQGTTCKWKDINKGVMQGTVTGPHFFNLFINDLEIKNCSNNPLVKFADDSSLLVPILKNTQDCSSKAIDEFKDWSESNSLLLNEGKCKEMIILKKGRSEDCVSPLYGFERHSSLEILGLTFEMTSRFEKCVEAMTLEHRICNEITLYFHVYYKCSFV</sequence>
<keyword evidence="2" id="KW-1185">Reference proteome</keyword>
<organism evidence="1 2">
    <name type="scientific">Paramuricea clavata</name>
    <name type="common">Red gorgonian</name>
    <name type="synonym">Violescent sea-whip</name>
    <dbReference type="NCBI Taxonomy" id="317549"/>
    <lineage>
        <taxon>Eukaryota</taxon>
        <taxon>Metazoa</taxon>
        <taxon>Cnidaria</taxon>
        <taxon>Anthozoa</taxon>
        <taxon>Octocorallia</taxon>
        <taxon>Malacalcyonacea</taxon>
        <taxon>Plexauridae</taxon>
        <taxon>Paramuricea</taxon>
    </lineage>
</organism>
<feature type="non-terminal residue" evidence="1">
    <location>
        <position position="566"/>
    </location>
</feature>
<gene>
    <name evidence="1" type="ORF">PACLA_8A075847</name>
</gene>
<reference evidence="1" key="1">
    <citation type="submission" date="2020-04" db="EMBL/GenBank/DDBJ databases">
        <authorList>
            <person name="Alioto T."/>
            <person name="Alioto T."/>
            <person name="Gomez Garrido J."/>
        </authorList>
    </citation>
    <scope>NUCLEOTIDE SEQUENCE</scope>
    <source>
        <strain evidence="1">A484AB</strain>
    </source>
</reference>
<dbReference type="InterPro" id="IPR000477">
    <property type="entry name" value="RT_dom"/>
</dbReference>
<dbReference type="Proteomes" id="UP001152795">
    <property type="component" value="Unassembled WGS sequence"/>
</dbReference>
<comment type="caution">
    <text evidence="1">The sequence shown here is derived from an EMBL/GenBank/DDBJ whole genome shotgun (WGS) entry which is preliminary data.</text>
</comment>
<accession>A0A7D9JRX9</accession>
<dbReference type="AlphaFoldDB" id="A0A7D9JRX9"/>
<dbReference type="PANTHER" id="PTHR33332">
    <property type="entry name" value="REVERSE TRANSCRIPTASE DOMAIN-CONTAINING PROTEIN"/>
    <property type="match status" value="1"/>
</dbReference>
<dbReference type="Pfam" id="PF00078">
    <property type="entry name" value="RVT_1"/>
    <property type="match status" value="1"/>
</dbReference>
<protein>
    <submittedName>
        <fullName evidence="1">Uncharacterized protein</fullName>
    </submittedName>
</protein>
<proteinExistence type="predicted"/>
<dbReference type="PROSITE" id="PS50878">
    <property type="entry name" value="RT_POL"/>
    <property type="match status" value="1"/>
</dbReference>
<evidence type="ECO:0000313" key="1">
    <source>
        <dbReference type="EMBL" id="CAB4034871.1"/>
    </source>
</evidence>
<dbReference type="OrthoDB" id="6500188at2759"/>
<name>A0A7D9JRX9_PARCT</name>
<dbReference type="EMBL" id="CACRXK020020495">
    <property type="protein sequence ID" value="CAB4034871.1"/>
    <property type="molecule type" value="Genomic_DNA"/>
</dbReference>
<evidence type="ECO:0000313" key="2">
    <source>
        <dbReference type="Proteomes" id="UP001152795"/>
    </source>
</evidence>